<proteinExistence type="predicted"/>
<dbReference type="InParanoid" id="M4BZZ3"/>
<dbReference type="HOGENOM" id="CLU_141940_0_0_1"/>
<sequence>MVNNSMRCAAKAAENAAARVNAAALDDAHPFVADDASSAAAATLPGTPVGADARGESTRANDDGSQVELIYSGESDGESDSKKTPRSPESIRAAIYEPTNIPRAGSQTQGHYRSLFSLEDEHGG</sequence>
<organism evidence="2 3">
    <name type="scientific">Hyaloperonospora arabidopsidis (strain Emoy2)</name>
    <name type="common">Downy mildew agent</name>
    <name type="synonym">Peronospora arabidopsidis</name>
    <dbReference type="NCBI Taxonomy" id="559515"/>
    <lineage>
        <taxon>Eukaryota</taxon>
        <taxon>Sar</taxon>
        <taxon>Stramenopiles</taxon>
        <taxon>Oomycota</taxon>
        <taxon>Peronosporomycetes</taxon>
        <taxon>Peronosporales</taxon>
        <taxon>Peronosporaceae</taxon>
        <taxon>Hyaloperonospora</taxon>
    </lineage>
</organism>
<evidence type="ECO:0000256" key="1">
    <source>
        <dbReference type="SAM" id="MobiDB-lite"/>
    </source>
</evidence>
<reference evidence="2" key="2">
    <citation type="submission" date="2015-06" db="UniProtKB">
        <authorList>
            <consortium name="EnsemblProtists"/>
        </authorList>
    </citation>
    <scope>IDENTIFICATION</scope>
    <source>
        <strain evidence="2">Emoy2</strain>
    </source>
</reference>
<feature type="region of interest" description="Disordered" evidence="1">
    <location>
        <begin position="42"/>
        <end position="91"/>
    </location>
</feature>
<dbReference type="EMBL" id="JH598068">
    <property type="status" value="NOT_ANNOTATED_CDS"/>
    <property type="molecule type" value="Genomic_DNA"/>
</dbReference>
<dbReference type="Proteomes" id="UP000011713">
    <property type="component" value="Unassembled WGS sequence"/>
</dbReference>
<evidence type="ECO:0000313" key="2">
    <source>
        <dbReference type="EnsemblProtists" id="HpaP812168"/>
    </source>
</evidence>
<accession>M4BZZ3</accession>
<keyword evidence="3" id="KW-1185">Reference proteome</keyword>
<dbReference type="VEuPathDB" id="FungiDB:HpaG812168"/>
<dbReference type="AlphaFoldDB" id="M4BZZ3"/>
<evidence type="ECO:0000313" key="3">
    <source>
        <dbReference type="Proteomes" id="UP000011713"/>
    </source>
</evidence>
<reference evidence="3" key="1">
    <citation type="journal article" date="2010" name="Science">
        <title>Signatures of adaptation to obligate biotrophy in the Hyaloperonospora arabidopsidis genome.</title>
        <authorList>
            <person name="Baxter L."/>
            <person name="Tripathy S."/>
            <person name="Ishaque N."/>
            <person name="Boot N."/>
            <person name="Cabral A."/>
            <person name="Kemen E."/>
            <person name="Thines M."/>
            <person name="Ah-Fong A."/>
            <person name="Anderson R."/>
            <person name="Badejoko W."/>
            <person name="Bittner-Eddy P."/>
            <person name="Boore J.L."/>
            <person name="Chibucos M.C."/>
            <person name="Coates M."/>
            <person name="Dehal P."/>
            <person name="Delehaunty K."/>
            <person name="Dong S."/>
            <person name="Downton P."/>
            <person name="Dumas B."/>
            <person name="Fabro G."/>
            <person name="Fronick C."/>
            <person name="Fuerstenberg S.I."/>
            <person name="Fulton L."/>
            <person name="Gaulin E."/>
            <person name="Govers F."/>
            <person name="Hughes L."/>
            <person name="Humphray S."/>
            <person name="Jiang R.H."/>
            <person name="Judelson H."/>
            <person name="Kamoun S."/>
            <person name="Kyung K."/>
            <person name="Meijer H."/>
            <person name="Minx P."/>
            <person name="Morris P."/>
            <person name="Nelson J."/>
            <person name="Phuntumart V."/>
            <person name="Qutob D."/>
            <person name="Rehmany A."/>
            <person name="Rougon-Cardoso A."/>
            <person name="Ryden P."/>
            <person name="Torto-Alalibo T."/>
            <person name="Studholme D."/>
            <person name="Wang Y."/>
            <person name="Win J."/>
            <person name="Wood J."/>
            <person name="Clifton S.W."/>
            <person name="Rogers J."/>
            <person name="Van den Ackerveken G."/>
            <person name="Jones J.D."/>
            <person name="McDowell J.M."/>
            <person name="Beynon J."/>
            <person name="Tyler B.M."/>
        </authorList>
    </citation>
    <scope>NUCLEOTIDE SEQUENCE [LARGE SCALE GENOMIC DNA]</scope>
    <source>
        <strain evidence="3">Emoy2</strain>
    </source>
</reference>
<feature type="compositionally biased region" description="Basic and acidic residues" evidence="1">
    <location>
        <begin position="53"/>
        <end position="62"/>
    </location>
</feature>
<name>M4BZZ3_HYAAE</name>
<protein>
    <submittedName>
        <fullName evidence="2">Uncharacterized protein</fullName>
    </submittedName>
</protein>
<dbReference type="EnsemblProtists" id="HpaT812168">
    <property type="protein sequence ID" value="HpaP812168"/>
    <property type="gene ID" value="HpaG812168"/>
</dbReference>